<keyword evidence="4" id="KW-0812">Transmembrane</keyword>
<evidence type="ECO:0000256" key="1">
    <source>
        <dbReference type="ARBA" id="ARBA00022737"/>
    </source>
</evidence>
<sequence>MSYDCEFEKILNEARHYYKICRYEQAINKLDESMAIKPNDNYTLYKKASCLFYLNKYNEAEEYCREALNYGFSICECNYLLGLIFMHTNQYIKAEECFLESLRENPHRADIIATYGYLMLDTGNYRKSDKLMKEALRIDSQNETVLHYRFYYYLVKNKSEDQVKILQEYLQVADSEVSKFIKIGMVEFYCGNYKGARENFKQAFLLDPTDENILTILQSAEKGANILFLPQRIIDKLGGPVMIWIAMIITVLVLQELNLSNVVLLVSIFYIGICVYTWIIPYIYKFITKYR</sequence>
<gene>
    <name evidence="5" type="ORF">FF104_11990</name>
</gene>
<name>A0AAP9UES2_CLOBU</name>
<dbReference type="SMART" id="SM00028">
    <property type="entry name" value="TPR"/>
    <property type="match status" value="4"/>
</dbReference>
<dbReference type="InterPro" id="IPR019734">
    <property type="entry name" value="TPR_rpt"/>
</dbReference>
<reference evidence="5 6" key="1">
    <citation type="submission" date="2019-05" db="EMBL/GenBank/DDBJ databases">
        <authorList>
            <person name="Schori C."/>
            <person name="Ahrens C."/>
        </authorList>
    </citation>
    <scope>NUCLEOTIDE SEQUENCE [LARGE SCALE GENOMIC DNA]</scope>
    <source>
        <strain evidence="5 6">DSM 10702</strain>
    </source>
</reference>
<evidence type="ECO:0000313" key="5">
    <source>
        <dbReference type="EMBL" id="QMW91662.1"/>
    </source>
</evidence>
<evidence type="ECO:0000256" key="2">
    <source>
        <dbReference type="ARBA" id="ARBA00022803"/>
    </source>
</evidence>
<dbReference type="Gene3D" id="1.25.40.10">
    <property type="entry name" value="Tetratricopeptide repeat domain"/>
    <property type="match status" value="1"/>
</dbReference>
<keyword evidence="4" id="KW-0472">Membrane</keyword>
<feature type="repeat" description="TPR" evidence="3">
    <location>
        <begin position="177"/>
        <end position="210"/>
    </location>
</feature>
<dbReference type="PANTHER" id="PTHR44186:SF1">
    <property type="entry name" value="BARDET-BIEDL SYNDROME 4 PROTEIN"/>
    <property type="match status" value="1"/>
</dbReference>
<accession>A0AAP9UES2</accession>
<evidence type="ECO:0000313" key="6">
    <source>
        <dbReference type="Proteomes" id="UP000515243"/>
    </source>
</evidence>
<keyword evidence="4" id="KW-1133">Transmembrane helix</keyword>
<keyword evidence="1" id="KW-0677">Repeat</keyword>
<dbReference type="PANTHER" id="PTHR44186">
    <property type="match status" value="1"/>
</dbReference>
<dbReference type="PROSITE" id="PS50005">
    <property type="entry name" value="TPR"/>
    <property type="match status" value="3"/>
</dbReference>
<feature type="repeat" description="TPR" evidence="3">
    <location>
        <begin position="109"/>
        <end position="142"/>
    </location>
</feature>
<organism evidence="5 6">
    <name type="scientific">Clostridium butyricum</name>
    <dbReference type="NCBI Taxonomy" id="1492"/>
    <lineage>
        <taxon>Bacteria</taxon>
        <taxon>Bacillati</taxon>
        <taxon>Bacillota</taxon>
        <taxon>Clostridia</taxon>
        <taxon>Eubacteriales</taxon>
        <taxon>Clostridiaceae</taxon>
        <taxon>Clostridium</taxon>
    </lineage>
</organism>
<dbReference type="EMBL" id="CP040626">
    <property type="protein sequence ID" value="QMW91662.1"/>
    <property type="molecule type" value="Genomic_DNA"/>
</dbReference>
<dbReference type="Proteomes" id="UP000515243">
    <property type="component" value="Chromosome 1"/>
</dbReference>
<dbReference type="AlphaFoldDB" id="A0AAP9UES2"/>
<keyword evidence="2 3" id="KW-0802">TPR repeat</keyword>
<dbReference type="Pfam" id="PF13181">
    <property type="entry name" value="TPR_8"/>
    <property type="match status" value="2"/>
</dbReference>
<dbReference type="GeneID" id="92944898"/>
<feature type="repeat" description="TPR" evidence="3">
    <location>
        <begin position="75"/>
        <end position="108"/>
    </location>
</feature>
<evidence type="ECO:0000256" key="4">
    <source>
        <dbReference type="SAM" id="Phobius"/>
    </source>
</evidence>
<evidence type="ECO:0000256" key="3">
    <source>
        <dbReference type="PROSITE-ProRule" id="PRU00339"/>
    </source>
</evidence>
<dbReference type="InterPro" id="IPR011990">
    <property type="entry name" value="TPR-like_helical_dom_sf"/>
</dbReference>
<protein>
    <submittedName>
        <fullName evidence="5">Tetratricopeptide repeat protein</fullName>
    </submittedName>
</protein>
<dbReference type="SUPFAM" id="SSF48452">
    <property type="entry name" value="TPR-like"/>
    <property type="match status" value="1"/>
</dbReference>
<feature type="transmembrane region" description="Helical" evidence="4">
    <location>
        <begin position="237"/>
        <end position="255"/>
    </location>
</feature>
<dbReference type="RefSeq" id="WP_003425583.1">
    <property type="nucleotide sequence ID" value="NZ_AP019716.1"/>
</dbReference>
<proteinExistence type="predicted"/>
<feature type="transmembrane region" description="Helical" evidence="4">
    <location>
        <begin position="261"/>
        <end position="284"/>
    </location>
</feature>